<dbReference type="SUPFAM" id="SSF64518">
    <property type="entry name" value="Phase 1 flagellin"/>
    <property type="match status" value="1"/>
</dbReference>
<comment type="similarity">
    <text evidence="1 3">Belongs to the bacterial flagellin family.</text>
</comment>
<dbReference type="GO" id="GO:0005576">
    <property type="term" value="C:extracellular region"/>
    <property type="evidence" value="ECO:0007669"/>
    <property type="project" value="UniProtKB-SubCell"/>
</dbReference>
<keyword evidence="2 3" id="KW-0975">Bacterial flagellum</keyword>
<organism evidence="6 7">
    <name type="scientific">SAR324 cluster bacterium</name>
    <dbReference type="NCBI Taxonomy" id="2024889"/>
    <lineage>
        <taxon>Bacteria</taxon>
        <taxon>Deltaproteobacteria</taxon>
        <taxon>SAR324 cluster</taxon>
    </lineage>
</organism>
<keyword evidence="6" id="KW-0969">Cilium</keyword>
<gene>
    <name evidence="6" type="ORF">COB67_13425</name>
</gene>
<comment type="subcellular location">
    <subcellularLocation>
        <location evidence="3">Secreted</location>
    </subcellularLocation>
    <subcellularLocation>
        <location evidence="3">Bacterial flagellum</location>
    </subcellularLocation>
</comment>
<dbReference type="Pfam" id="PF00669">
    <property type="entry name" value="Flagellin_N"/>
    <property type="match status" value="1"/>
</dbReference>
<dbReference type="Gene3D" id="6.10.10.10">
    <property type="entry name" value="Flagellar export chaperone, C-terminal domain"/>
    <property type="match status" value="1"/>
</dbReference>
<evidence type="ECO:0000256" key="2">
    <source>
        <dbReference type="ARBA" id="ARBA00023143"/>
    </source>
</evidence>
<dbReference type="GO" id="GO:0009288">
    <property type="term" value="C:bacterial-type flagellum"/>
    <property type="evidence" value="ECO:0007669"/>
    <property type="project" value="UniProtKB-SubCell"/>
</dbReference>
<evidence type="ECO:0000259" key="5">
    <source>
        <dbReference type="Pfam" id="PF00700"/>
    </source>
</evidence>
<dbReference type="InterPro" id="IPR001029">
    <property type="entry name" value="Flagellin_N"/>
</dbReference>
<dbReference type="PANTHER" id="PTHR42792">
    <property type="entry name" value="FLAGELLIN"/>
    <property type="match status" value="1"/>
</dbReference>
<dbReference type="PANTHER" id="PTHR42792:SF2">
    <property type="entry name" value="FLAGELLIN"/>
    <property type="match status" value="1"/>
</dbReference>
<evidence type="ECO:0000313" key="6">
    <source>
        <dbReference type="EMBL" id="PCI22438.1"/>
    </source>
</evidence>
<dbReference type="InterPro" id="IPR001492">
    <property type="entry name" value="Flagellin"/>
</dbReference>
<keyword evidence="6" id="KW-0282">Flagellum</keyword>
<evidence type="ECO:0000256" key="3">
    <source>
        <dbReference type="RuleBase" id="RU362073"/>
    </source>
</evidence>
<evidence type="ECO:0000256" key="1">
    <source>
        <dbReference type="ARBA" id="ARBA00005709"/>
    </source>
</evidence>
<comment type="caution">
    <text evidence="6">The sequence shown here is derived from an EMBL/GenBank/DDBJ whole genome shotgun (WGS) entry which is preliminary data.</text>
</comment>
<dbReference type="Proteomes" id="UP000218113">
    <property type="component" value="Unassembled WGS sequence"/>
</dbReference>
<keyword evidence="6" id="KW-0966">Cell projection</keyword>
<reference evidence="7" key="1">
    <citation type="submission" date="2017-08" db="EMBL/GenBank/DDBJ databases">
        <title>A dynamic microbial community with high functional redundancy inhabits the cold, oxic subseafloor aquifer.</title>
        <authorList>
            <person name="Tully B.J."/>
            <person name="Wheat C.G."/>
            <person name="Glazer B.T."/>
            <person name="Huber J.A."/>
        </authorList>
    </citation>
    <scope>NUCLEOTIDE SEQUENCE [LARGE SCALE GENOMIC DNA]</scope>
</reference>
<feature type="domain" description="Flagellin C-terminal" evidence="5">
    <location>
        <begin position="445"/>
        <end position="531"/>
    </location>
</feature>
<feature type="domain" description="Flagellin N-terminal" evidence="4">
    <location>
        <begin position="5"/>
        <end position="143"/>
    </location>
</feature>
<accession>A0A2A4SMK6</accession>
<dbReference type="EMBL" id="NVSR01000161">
    <property type="protein sequence ID" value="PCI22438.1"/>
    <property type="molecule type" value="Genomic_DNA"/>
</dbReference>
<comment type="function">
    <text evidence="3">Flagellin is the subunit protein which polymerizes to form the filaments of bacterial flagella.</text>
</comment>
<dbReference type="PRINTS" id="PR00207">
    <property type="entry name" value="FLAGELLIN"/>
</dbReference>
<evidence type="ECO:0000313" key="7">
    <source>
        <dbReference type="Proteomes" id="UP000218113"/>
    </source>
</evidence>
<sequence length="534" mass="57116">MGLRINSNTAAINSWRNLQKTDREMSKSLERLSSGEKINRAADGPANLVIAEQMKAQVKSLEQAVSNSEISISMVQTSEASLSEVNNILVNMRQLALHAANEGANDDKMLAADQAEIDNSLRTLDGIAKQAQFGSRNLLDGSNGVSGVAIGEGIRFVKAEPNTQSSPADGYVVDINEAATRAKMVGERTLTQEEINEGNIQITLQEGGNSMTYFSKVGETMDAIIKNVEQLISQNNLNVEVGLTEEGQLFVEHNEYGSEPTFGAVVSVAGFLAEEANVMEEAVQGLDVQGTIGGELSYGSGQFLTAARGTRAEGLTLQYTGGLKTQPQVDVEGNPIKQTATDEQGNPIGVPQRDEDGEIVLDEDGETVMDFSPQPAAPVEATEGNIYISNSSLTFQIGPNEGQTVSIDLPNVNTQTLSRGIDNESGFAALGDMDVTTFQGSQDSLKLIDQSIYEISSARGRLGAFQKNTLESNLNNLRYASENLISAESVIRDTDMAAEMSNFTKQQILLSSGMAMLGQANQTPKSVLSLLNAQ</sequence>
<dbReference type="Pfam" id="PF00700">
    <property type="entry name" value="Flagellin_C"/>
    <property type="match status" value="1"/>
</dbReference>
<dbReference type="InterPro" id="IPR046358">
    <property type="entry name" value="Flagellin_C"/>
</dbReference>
<keyword evidence="3" id="KW-0964">Secreted</keyword>
<name>A0A2A4SMK6_9DELT</name>
<dbReference type="GO" id="GO:0005198">
    <property type="term" value="F:structural molecule activity"/>
    <property type="evidence" value="ECO:0007669"/>
    <property type="project" value="UniProtKB-UniRule"/>
</dbReference>
<protein>
    <recommendedName>
        <fullName evidence="3">Flagellin</fullName>
    </recommendedName>
</protein>
<proteinExistence type="inferred from homology"/>
<dbReference type="AlphaFoldDB" id="A0A2A4SMK6"/>
<dbReference type="Gene3D" id="1.20.1330.10">
    <property type="entry name" value="f41 fragment of flagellin, N-terminal domain"/>
    <property type="match status" value="2"/>
</dbReference>
<dbReference type="InterPro" id="IPR042187">
    <property type="entry name" value="Flagellin_C_sub2"/>
</dbReference>
<evidence type="ECO:0000259" key="4">
    <source>
        <dbReference type="Pfam" id="PF00669"/>
    </source>
</evidence>